<evidence type="ECO:0000256" key="1">
    <source>
        <dbReference type="SAM" id="Phobius"/>
    </source>
</evidence>
<keyword evidence="1" id="KW-0812">Transmembrane</keyword>
<evidence type="ECO:0000313" key="2">
    <source>
        <dbReference type="EMBL" id="MFC7198478.1"/>
    </source>
</evidence>
<dbReference type="AlphaFoldDB" id="A0ABD5YXU2"/>
<dbReference type="Proteomes" id="UP001596447">
    <property type="component" value="Unassembled WGS sequence"/>
</dbReference>
<keyword evidence="1" id="KW-0472">Membrane</keyword>
<keyword evidence="3" id="KW-1185">Reference proteome</keyword>
<gene>
    <name evidence="2" type="ORF">ACFQJ9_03245</name>
</gene>
<keyword evidence="1" id="KW-1133">Transmembrane helix</keyword>
<organism evidence="2 3">
    <name type="scientific">Halospeciosus flavus</name>
    <dbReference type="NCBI Taxonomy" id="3032283"/>
    <lineage>
        <taxon>Archaea</taxon>
        <taxon>Methanobacteriati</taxon>
        <taxon>Methanobacteriota</taxon>
        <taxon>Stenosarchaea group</taxon>
        <taxon>Halobacteria</taxon>
        <taxon>Halobacteriales</taxon>
        <taxon>Halobacteriaceae</taxon>
        <taxon>Halospeciosus</taxon>
    </lineage>
</organism>
<accession>A0ABD5YXU2</accession>
<feature type="transmembrane region" description="Helical" evidence="1">
    <location>
        <begin position="43"/>
        <end position="62"/>
    </location>
</feature>
<feature type="transmembrane region" description="Helical" evidence="1">
    <location>
        <begin position="15"/>
        <end position="36"/>
    </location>
</feature>
<name>A0ABD5YXU2_9EURY</name>
<dbReference type="RefSeq" id="WP_382215967.1">
    <property type="nucleotide sequence ID" value="NZ_JBHTAR010000004.1"/>
</dbReference>
<reference evidence="2 3" key="1">
    <citation type="journal article" date="2019" name="Int. J. Syst. Evol. Microbiol.">
        <title>The Global Catalogue of Microorganisms (GCM) 10K type strain sequencing project: providing services to taxonomists for standard genome sequencing and annotation.</title>
        <authorList>
            <consortium name="The Broad Institute Genomics Platform"/>
            <consortium name="The Broad Institute Genome Sequencing Center for Infectious Disease"/>
            <person name="Wu L."/>
            <person name="Ma J."/>
        </authorList>
    </citation>
    <scope>NUCLEOTIDE SEQUENCE [LARGE SCALE GENOMIC DNA]</scope>
    <source>
        <strain evidence="2 3">XZGYJ-43</strain>
    </source>
</reference>
<proteinExistence type="predicted"/>
<sequence>MSETTPADAPRSQQAIFIAGVVVLAVAVAGALYFLLQMDMPTVFAIVVGILIAALAIGRFYLVAKHQLF</sequence>
<evidence type="ECO:0000313" key="3">
    <source>
        <dbReference type="Proteomes" id="UP001596447"/>
    </source>
</evidence>
<dbReference type="EMBL" id="JBHTAR010000004">
    <property type="protein sequence ID" value="MFC7198478.1"/>
    <property type="molecule type" value="Genomic_DNA"/>
</dbReference>
<comment type="caution">
    <text evidence="2">The sequence shown here is derived from an EMBL/GenBank/DDBJ whole genome shotgun (WGS) entry which is preliminary data.</text>
</comment>
<protein>
    <submittedName>
        <fullName evidence="2">Uncharacterized protein</fullName>
    </submittedName>
</protein>